<feature type="transmembrane region" description="Helical" evidence="3">
    <location>
        <begin position="33"/>
        <end position="54"/>
    </location>
</feature>
<keyword evidence="3" id="KW-0472">Membrane</keyword>
<evidence type="ECO:0000256" key="1">
    <source>
        <dbReference type="ARBA" id="ARBA00004127"/>
    </source>
</evidence>
<dbReference type="OrthoDB" id="9814238at2"/>
<evidence type="ECO:0000313" key="5">
    <source>
        <dbReference type="EMBL" id="PRY82277.1"/>
    </source>
</evidence>
<dbReference type="Pfam" id="PF00892">
    <property type="entry name" value="EamA"/>
    <property type="match status" value="2"/>
</dbReference>
<dbReference type="Gene3D" id="1.10.3730.20">
    <property type="match status" value="2"/>
</dbReference>
<comment type="similarity">
    <text evidence="2">Belongs to the EamA transporter family.</text>
</comment>
<dbReference type="InterPro" id="IPR037185">
    <property type="entry name" value="EmrE-like"/>
</dbReference>
<feature type="transmembrane region" description="Helical" evidence="3">
    <location>
        <begin position="179"/>
        <end position="197"/>
    </location>
</feature>
<organism evidence="5 6">
    <name type="scientific">Alkalibacterium olivapovliticus</name>
    <dbReference type="NCBI Taxonomy" id="99907"/>
    <lineage>
        <taxon>Bacteria</taxon>
        <taxon>Bacillati</taxon>
        <taxon>Bacillota</taxon>
        <taxon>Bacilli</taxon>
        <taxon>Lactobacillales</taxon>
        <taxon>Carnobacteriaceae</taxon>
        <taxon>Alkalibacterium</taxon>
    </lineage>
</organism>
<feature type="transmembrane region" description="Helical" evidence="3">
    <location>
        <begin position="209"/>
        <end position="228"/>
    </location>
</feature>
<evidence type="ECO:0000256" key="2">
    <source>
        <dbReference type="ARBA" id="ARBA00007362"/>
    </source>
</evidence>
<dbReference type="SUPFAM" id="SSF103481">
    <property type="entry name" value="Multidrug resistance efflux transporter EmrE"/>
    <property type="match status" value="2"/>
</dbReference>
<accession>A0A2T0W6D7</accession>
<name>A0A2T0W6D7_9LACT</name>
<keyword evidence="6" id="KW-1185">Reference proteome</keyword>
<feature type="transmembrane region" description="Helical" evidence="3">
    <location>
        <begin position="7"/>
        <end position="27"/>
    </location>
</feature>
<feature type="transmembrane region" description="Helical" evidence="3">
    <location>
        <begin position="118"/>
        <end position="140"/>
    </location>
</feature>
<gene>
    <name evidence="5" type="ORF">CLV38_11314</name>
</gene>
<dbReference type="PANTHER" id="PTHR22911">
    <property type="entry name" value="ACYL-MALONYL CONDENSING ENZYME-RELATED"/>
    <property type="match status" value="1"/>
</dbReference>
<dbReference type="GO" id="GO:0016020">
    <property type="term" value="C:membrane"/>
    <property type="evidence" value="ECO:0007669"/>
    <property type="project" value="InterPro"/>
</dbReference>
<dbReference type="EMBL" id="PVTO01000013">
    <property type="protein sequence ID" value="PRY82277.1"/>
    <property type="molecule type" value="Genomic_DNA"/>
</dbReference>
<sequence>MSIGELGFVILAAVFWGLSGGLSGFLMDKGWDPLIIAFYRGFVGLICISIWYAIKPTRWNKKLILWSILAGVGVAGNFIFYNISISEASVAVAATLMYTAPIFVLLISFIFKLEKATLFKGMAILSVLAGVILMTEVYSIDSDSVTLLGIAAGLGAGVSYALFLFGFKYASRHGKPQNVLTAAFLTFSLLMLFVIDYSETISVLSSPDIAWVVLLGLFGAGLSFYLYVKGLERTSPSTASVAAMVEPVTASLFGVVVLSEILTGIQLIGMGIILATVTFLSFKKE</sequence>
<evidence type="ECO:0000313" key="6">
    <source>
        <dbReference type="Proteomes" id="UP000238205"/>
    </source>
</evidence>
<feature type="transmembrane region" description="Helical" evidence="3">
    <location>
        <begin position="63"/>
        <end position="83"/>
    </location>
</feature>
<dbReference type="Proteomes" id="UP000238205">
    <property type="component" value="Unassembled WGS sequence"/>
</dbReference>
<dbReference type="PANTHER" id="PTHR22911:SF79">
    <property type="entry name" value="MOBA-LIKE NTP TRANSFERASE DOMAIN-CONTAINING PROTEIN"/>
    <property type="match status" value="1"/>
</dbReference>
<feature type="transmembrane region" description="Helical" evidence="3">
    <location>
        <begin position="146"/>
        <end position="167"/>
    </location>
</feature>
<protein>
    <submittedName>
        <fullName evidence="5">Threonine/homoserine efflux transporter RhtA</fullName>
    </submittedName>
</protein>
<keyword evidence="3" id="KW-0812">Transmembrane</keyword>
<feature type="domain" description="EamA" evidence="4">
    <location>
        <begin position="8"/>
        <end position="135"/>
    </location>
</feature>
<comment type="subcellular location">
    <subcellularLocation>
        <location evidence="1">Endomembrane system</location>
        <topology evidence="1">Multi-pass membrane protein</topology>
    </subcellularLocation>
</comment>
<dbReference type="RefSeq" id="WP_106193652.1">
    <property type="nucleotide sequence ID" value="NZ_PVTO01000013.1"/>
</dbReference>
<dbReference type="InterPro" id="IPR000620">
    <property type="entry name" value="EamA_dom"/>
</dbReference>
<evidence type="ECO:0000259" key="4">
    <source>
        <dbReference type="Pfam" id="PF00892"/>
    </source>
</evidence>
<dbReference type="AlphaFoldDB" id="A0A2T0W6D7"/>
<keyword evidence="3" id="KW-1133">Transmembrane helix</keyword>
<feature type="domain" description="EamA" evidence="4">
    <location>
        <begin position="148"/>
        <end position="281"/>
    </location>
</feature>
<evidence type="ECO:0000256" key="3">
    <source>
        <dbReference type="SAM" id="Phobius"/>
    </source>
</evidence>
<proteinExistence type="inferred from homology"/>
<reference evidence="5 6" key="1">
    <citation type="submission" date="2018-03" db="EMBL/GenBank/DDBJ databases">
        <title>Genomic Encyclopedia of Archaeal and Bacterial Type Strains, Phase II (KMG-II): from individual species to whole genera.</title>
        <authorList>
            <person name="Goeker M."/>
        </authorList>
    </citation>
    <scope>NUCLEOTIDE SEQUENCE [LARGE SCALE GENOMIC DNA]</scope>
    <source>
        <strain evidence="5 6">DSM 13175</strain>
    </source>
</reference>
<feature type="transmembrane region" description="Helical" evidence="3">
    <location>
        <begin position="89"/>
        <end position="111"/>
    </location>
</feature>
<comment type="caution">
    <text evidence="5">The sequence shown here is derived from an EMBL/GenBank/DDBJ whole genome shotgun (WGS) entry which is preliminary data.</text>
</comment>